<dbReference type="InterPro" id="IPR038726">
    <property type="entry name" value="PDDEXK_AddAB-type"/>
</dbReference>
<evidence type="ECO:0000256" key="3">
    <source>
        <dbReference type="ARBA" id="ARBA00023204"/>
    </source>
</evidence>
<dbReference type="EMBL" id="BOOG01000005">
    <property type="protein sequence ID" value="GIH68122.1"/>
    <property type="molecule type" value="Genomic_DNA"/>
</dbReference>
<evidence type="ECO:0000256" key="2">
    <source>
        <dbReference type="ARBA" id="ARBA00022806"/>
    </source>
</evidence>
<accession>A0A8J3R2Z9</accession>
<gene>
    <name evidence="5" type="ORF">Mth01_03750</name>
</gene>
<keyword evidence="2" id="KW-0347">Helicase</keyword>
<reference evidence="5" key="1">
    <citation type="submission" date="2021-01" db="EMBL/GenBank/DDBJ databases">
        <title>Whole genome shotgun sequence of Sphaerimonospora thailandensis NBRC 107569.</title>
        <authorList>
            <person name="Komaki H."/>
            <person name="Tamura T."/>
        </authorList>
    </citation>
    <scope>NUCLEOTIDE SEQUENCE</scope>
    <source>
        <strain evidence="5">NBRC 107569</strain>
    </source>
</reference>
<keyword evidence="1" id="KW-0227">DNA damage</keyword>
<protein>
    <recommendedName>
        <fullName evidence="4">PD-(D/E)XK endonuclease-like domain-containing protein</fullName>
    </recommendedName>
</protein>
<keyword evidence="3" id="KW-0234">DNA repair</keyword>
<dbReference type="GO" id="GO:0006281">
    <property type="term" value="P:DNA repair"/>
    <property type="evidence" value="ECO:0007669"/>
    <property type="project" value="UniProtKB-KW"/>
</dbReference>
<organism evidence="5 6">
    <name type="scientific">Sphaerimonospora thailandensis</name>
    <dbReference type="NCBI Taxonomy" id="795644"/>
    <lineage>
        <taxon>Bacteria</taxon>
        <taxon>Bacillati</taxon>
        <taxon>Actinomycetota</taxon>
        <taxon>Actinomycetes</taxon>
        <taxon>Streptosporangiales</taxon>
        <taxon>Streptosporangiaceae</taxon>
        <taxon>Sphaerimonospora</taxon>
    </lineage>
</organism>
<keyword evidence="2" id="KW-0547">Nucleotide-binding</keyword>
<evidence type="ECO:0000313" key="6">
    <source>
        <dbReference type="Proteomes" id="UP000610966"/>
    </source>
</evidence>
<evidence type="ECO:0000259" key="4">
    <source>
        <dbReference type="Pfam" id="PF12705"/>
    </source>
</evidence>
<evidence type="ECO:0000256" key="1">
    <source>
        <dbReference type="ARBA" id="ARBA00022763"/>
    </source>
</evidence>
<keyword evidence="6" id="KW-1185">Reference proteome</keyword>
<name>A0A8J3R2Z9_9ACTN</name>
<dbReference type="RefSeq" id="WP_204010219.1">
    <property type="nucleotide sequence ID" value="NZ_BOOG01000005.1"/>
</dbReference>
<dbReference type="Pfam" id="PF12705">
    <property type="entry name" value="PDDEXK_1"/>
    <property type="match status" value="1"/>
</dbReference>
<feature type="domain" description="PD-(D/E)XK endonuclease-like" evidence="4">
    <location>
        <begin position="294"/>
        <end position="535"/>
    </location>
</feature>
<keyword evidence="2" id="KW-0378">Hydrolase</keyword>
<keyword evidence="2" id="KW-0067">ATP-binding</keyword>
<dbReference type="Proteomes" id="UP000610966">
    <property type="component" value="Unassembled WGS sequence"/>
</dbReference>
<comment type="caution">
    <text evidence="5">The sequence shown here is derived from an EMBL/GenBank/DDBJ whole genome shotgun (WGS) entry which is preliminary data.</text>
</comment>
<dbReference type="GO" id="GO:0004386">
    <property type="term" value="F:helicase activity"/>
    <property type="evidence" value="ECO:0007669"/>
    <property type="project" value="UniProtKB-KW"/>
</dbReference>
<evidence type="ECO:0000313" key="5">
    <source>
        <dbReference type="EMBL" id="GIH68122.1"/>
    </source>
</evidence>
<dbReference type="AlphaFoldDB" id="A0A8J3R2Z9"/>
<sequence length="582" mass="63816">MDWNTLTGNPQIIRLSASMLDRRQSDCRDFAAIKSRPQVRPRTYDQRRYPPWVDFPLGLVMSVLDAVEFDGDEIDRALDKVTKESRDRLHPGVASWIRHACHTYRDVADSLAAELADDGIDVRPERSPRISQFGSSSAEMRSLTAWGRWYVSADGSLVEFRRLRMRRPFGAADDASTLAMAYVAGTGDPVQDHRELYNAIPVPVHKGVPRPQRVRVVEVGLTDGADKALVDASPEEVRQSYQAAVRPTAAELLTGGGRTPGQDCAVCKIQVSCDSLPTAPGLLGLADRGTHRRTWSITTSRQYEVCPAQAHLRELRIPGESETSVAVQRGRAVHRWLEAAHTRGRACTLADLPDVEADDCGIADTLMDRADYHQARPYLLQHVDICPLRGPGVITEIRPEPKVAAYDPLADVVVLTSPDLLRRVDGRLVYRELKTSAVPRGITAENALTMVPQLALAVCLIATGVFGDTSGLVELEQLHVDSAEPVLTFDAADPEVVATARAVIHERVRPWHGDVAFHANPGWWCRSCPVARWCPEASAADASTCFDPATGEVLPARGALDPRVEAIAAMVAEPEIDDEPPF</sequence>
<proteinExistence type="predicted"/>